<dbReference type="InterPro" id="IPR001199">
    <property type="entry name" value="Cyt_B5-like_heme/steroid-bd"/>
</dbReference>
<evidence type="ECO:0000313" key="4">
    <source>
        <dbReference type="Proteomes" id="UP000218209"/>
    </source>
</evidence>
<dbReference type="InterPro" id="IPR005804">
    <property type="entry name" value="FA_desaturase_dom"/>
</dbReference>
<feature type="domain" description="Fatty acid desaturase" evidence="2">
    <location>
        <begin position="189"/>
        <end position="478"/>
    </location>
</feature>
<organism evidence="3 4">
    <name type="scientific">Porphyra umbilicalis</name>
    <name type="common">Purple laver</name>
    <name type="synonym">Red alga</name>
    <dbReference type="NCBI Taxonomy" id="2786"/>
    <lineage>
        <taxon>Eukaryota</taxon>
        <taxon>Rhodophyta</taxon>
        <taxon>Bangiophyceae</taxon>
        <taxon>Bangiales</taxon>
        <taxon>Bangiaceae</taxon>
        <taxon>Porphyra</taxon>
    </lineage>
</organism>
<proteinExistence type="predicted"/>
<dbReference type="GO" id="GO:0016020">
    <property type="term" value="C:membrane"/>
    <property type="evidence" value="ECO:0007669"/>
    <property type="project" value="TreeGrafter"/>
</dbReference>
<dbReference type="AlphaFoldDB" id="A0A1X6P9Z8"/>
<dbReference type="OrthoDB" id="260519at2759"/>
<dbReference type="InterPro" id="IPR012171">
    <property type="entry name" value="Fatty_acid_desaturase"/>
</dbReference>
<reference evidence="3 4" key="1">
    <citation type="submission" date="2017-03" db="EMBL/GenBank/DDBJ databases">
        <title>WGS assembly of Porphyra umbilicalis.</title>
        <authorList>
            <person name="Brawley S.H."/>
            <person name="Blouin N.A."/>
            <person name="Ficko-Blean E."/>
            <person name="Wheeler G.L."/>
            <person name="Lohr M."/>
            <person name="Goodson H.V."/>
            <person name="Jenkins J.W."/>
            <person name="Blaby-Haas C.E."/>
            <person name="Helliwell K.E."/>
            <person name="Chan C."/>
            <person name="Marriage T."/>
            <person name="Bhattacharya D."/>
            <person name="Klein A.S."/>
            <person name="Badis Y."/>
            <person name="Brodie J."/>
            <person name="Cao Y."/>
            <person name="Collen J."/>
            <person name="Dittami S.M."/>
            <person name="Gachon C.M."/>
            <person name="Green B.R."/>
            <person name="Karpowicz S."/>
            <person name="Kim J.W."/>
            <person name="Kudahl U."/>
            <person name="Lin S."/>
            <person name="Michel G."/>
            <person name="Mittag M."/>
            <person name="Olson B.J."/>
            <person name="Pangilinan J."/>
            <person name="Peng Y."/>
            <person name="Qiu H."/>
            <person name="Shu S."/>
            <person name="Singer J.T."/>
            <person name="Smith A.G."/>
            <person name="Sprecher B.N."/>
            <person name="Wagner V."/>
            <person name="Wang W."/>
            <person name="Wang Z.-Y."/>
            <person name="Yan J."/>
            <person name="Yarish C."/>
            <person name="Zoeuner-Riek S."/>
            <person name="Zhuang Y."/>
            <person name="Zou Y."/>
            <person name="Lindquist E.A."/>
            <person name="Grimwood J."/>
            <person name="Barry K."/>
            <person name="Rokhsar D.S."/>
            <person name="Schmutz J."/>
            <person name="Stiller J.W."/>
            <person name="Grossman A.R."/>
            <person name="Prochnik S.E."/>
        </authorList>
    </citation>
    <scope>NUCLEOTIDE SEQUENCE [LARGE SCALE GENOMIC DNA]</scope>
    <source>
        <strain evidence="3">4086291</strain>
    </source>
</reference>
<dbReference type="Gene3D" id="3.10.120.10">
    <property type="entry name" value="Cytochrome b5-like heme/steroid binding domain"/>
    <property type="match status" value="1"/>
</dbReference>
<dbReference type="GO" id="GO:0006629">
    <property type="term" value="P:lipid metabolic process"/>
    <property type="evidence" value="ECO:0007669"/>
    <property type="project" value="InterPro"/>
</dbReference>
<evidence type="ECO:0000313" key="3">
    <source>
        <dbReference type="EMBL" id="OSX77556.1"/>
    </source>
</evidence>
<dbReference type="PANTHER" id="PTHR19353">
    <property type="entry name" value="FATTY ACID DESATURASE 2"/>
    <property type="match status" value="1"/>
</dbReference>
<accession>A0A1X6P9Z8</accession>
<protein>
    <recommendedName>
        <fullName evidence="5">Fatty acid desaturase domain-containing protein</fullName>
    </recommendedName>
</protein>
<evidence type="ECO:0000259" key="1">
    <source>
        <dbReference type="Pfam" id="PF00173"/>
    </source>
</evidence>
<sequence>MGAAASPPRPLWIIAGGVYDLSTLDHPGPAWVIPAAAGTDCTDQFFSYHAMVAIDVWRLLRRYRVPDDHPDAVATLAAVPPGQRCKFNWAEHAAGGEGELVVTDPLFLDLRRRLAPVLRGQPPEAGVVDADIDGKAVETAVPAKRGGATPAAVAATPPLLPRSAWKATPGQQALMAALFIAFLVSMRAWLAGSAASILPLAALYYWFNAVTLHDATHHSLFPSHALNSAAAAAFGGWHCMPAVWVRQHVEGHHGSTNTVDDPDMHHFDKKYWTPLGWRVRREQSYHPSWWVSLPAVLPMASLDPSYVRGAEVLLRGTYMGEKVVGAAGLAAPPISGGLPSATRLGLAAQLVFFFALAARQVAVHGWGWGGTLVVLPHALHGIHFYLITQVNHLTGPATAVEHGSAAYADANPANSWIAHQILSTVDWCPSSAAARVISGGLNAQVLHHLLPSVHPSRFDALQGVLEAFCADHRLPYAPFGSYWAAVAAHFRFLGAVNATSVEA</sequence>
<dbReference type="GO" id="GO:0016717">
    <property type="term" value="F:oxidoreductase activity, acting on paired donors, with oxidation of a pair of donors resulting in the reduction of molecular oxygen to two molecules of water"/>
    <property type="evidence" value="ECO:0007669"/>
    <property type="project" value="TreeGrafter"/>
</dbReference>
<gene>
    <name evidence="3" type="ORF">BU14_0144s0021</name>
</gene>
<keyword evidence="4" id="KW-1185">Reference proteome</keyword>
<dbReference type="Proteomes" id="UP000218209">
    <property type="component" value="Unassembled WGS sequence"/>
</dbReference>
<feature type="domain" description="Cytochrome b5 heme-binding" evidence="1">
    <location>
        <begin position="9"/>
        <end position="65"/>
    </location>
</feature>
<dbReference type="SUPFAM" id="SSF55856">
    <property type="entry name" value="Cytochrome b5-like heme/steroid binding domain"/>
    <property type="match status" value="1"/>
</dbReference>
<dbReference type="Pfam" id="PF00487">
    <property type="entry name" value="FA_desaturase"/>
    <property type="match status" value="1"/>
</dbReference>
<name>A0A1X6P9Z8_PORUM</name>
<evidence type="ECO:0000259" key="2">
    <source>
        <dbReference type="Pfam" id="PF00487"/>
    </source>
</evidence>
<dbReference type="EMBL" id="KV918835">
    <property type="protein sequence ID" value="OSX77556.1"/>
    <property type="molecule type" value="Genomic_DNA"/>
</dbReference>
<dbReference type="Pfam" id="PF00173">
    <property type="entry name" value="Cyt-b5"/>
    <property type="match status" value="1"/>
</dbReference>
<dbReference type="PANTHER" id="PTHR19353:SF15">
    <property type="entry name" value="CYTOCHROME B5 HEME-BINDING DOMAIN-CONTAINING PROTEIN"/>
    <property type="match status" value="1"/>
</dbReference>
<evidence type="ECO:0008006" key="5">
    <source>
        <dbReference type="Google" id="ProtNLM"/>
    </source>
</evidence>
<dbReference type="InterPro" id="IPR036400">
    <property type="entry name" value="Cyt_B5-like_heme/steroid_sf"/>
</dbReference>